<dbReference type="AlphaFoldDB" id="A0A1M5E6P1"/>
<dbReference type="Pfam" id="PF14092">
    <property type="entry name" value="DUF4270"/>
    <property type="match status" value="1"/>
</dbReference>
<dbReference type="STRING" id="1297750.SAMN05444405_11334"/>
<protein>
    <recommendedName>
        <fullName evidence="4">DUF4270 domain-containing protein</fullName>
    </recommendedName>
</protein>
<dbReference type="RefSeq" id="WP_073402779.1">
    <property type="nucleotide sequence ID" value="NZ_FQTV01000013.1"/>
</dbReference>
<name>A0A1M5E6P1_9BACE</name>
<dbReference type="InterPro" id="IPR025366">
    <property type="entry name" value="DUF4270"/>
</dbReference>
<keyword evidence="1" id="KW-0732">Signal</keyword>
<keyword evidence="3" id="KW-1185">Reference proteome</keyword>
<gene>
    <name evidence="2" type="ORF">SAMN05444405_11334</name>
</gene>
<dbReference type="OrthoDB" id="1092930at2"/>
<dbReference type="Proteomes" id="UP000184509">
    <property type="component" value="Unassembled WGS sequence"/>
</dbReference>
<sequence length="439" mass="49680">MKKILFLISLLSLLFCISCRNESSTLGEEWVDSDLKNVMTDTCTVRLSTVFLDSINTSNKNVAQLGYYSDDTWGKISASAYIEYSPATFTPNEKYTYRFDSLTISMKCNGDYLGDTLSQVKVHLHELTENLVLDTYTKYLYSNSSFSYNPEPFSTIKIQPTPKAKKTLEYRLSDDLGKTWFNKILSKSDDFKNSDDFRHYFKGIAFVPDEASNKSIMGFGISDSSMYITLYYHEIGQESVKGTVKFVPTTPNFNKVKHDRTGTPLQNFNHKLTEIVSDKMSNMSYVQGLTGLYTKIEFPYLNNLLEAGKMVSIESAKLFLYPVKGSYGLNNPLPSSLALYQSNENNVTEDQIKDLLGSSVQTGSLITDDALHENTYYSFDVTSFLQSNLGKVGYNIKNLQLVLPESKINTSYQSVIFGDMKHPQSNVKLSVLYKVYKTN</sequence>
<feature type="chain" id="PRO_5012838571" description="DUF4270 domain-containing protein" evidence="1">
    <location>
        <begin position="21"/>
        <end position="439"/>
    </location>
</feature>
<dbReference type="EMBL" id="FQTV01000013">
    <property type="protein sequence ID" value="SHF74938.1"/>
    <property type="molecule type" value="Genomic_DNA"/>
</dbReference>
<evidence type="ECO:0000313" key="2">
    <source>
        <dbReference type="EMBL" id="SHF74938.1"/>
    </source>
</evidence>
<feature type="signal peptide" evidence="1">
    <location>
        <begin position="1"/>
        <end position="20"/>
    </location>
</feature>
<evidence type="ECO:0008006" key="4">
    <source>
        <dbReference type="Google" id="ProtNLM"/>
    </source>
</evidence>
<accession>A0A1M5E6P1</accession>
<organism evidence="2 3">
    <name type="scientific">Bacteroides luti</name>
    <dbReference type="NCBI Taxonomy" id="1297750"/>
    <lineage>
        <taxon>Bacteria</taxon>
        <taxon>Pseudomonadati</taxon>
        <taxon>Bacteroidota</taxon>
        <taxon>Bacteroidia</taxon>
        <taxon>Bacteroidales</taxon>
        <taxon>Bacteroidaceae</taxon>
        <taxon>Bacteroides</taxon>
    </lineage>
</organism>
<evidence type="ECO:0000256" key="1">
    <source>
        <dbReference type="SAM" id="SignalP"/>
    </source>
</evidence>
<evidence type="ECO:0000313" key="3">
    <source>
        <dbReference type="Proteomes" id="UP000184509"/>
    </source>
</evidence>
<proteinExistence type="predicted"/>
<reference evidence="3" key="1">
    <citation type="submission" date="2016-11" db="EMBL/GenBank/DDBJ databases">
        <authorList>
            <person name="Varghese N."/>
            <person name="Submissions S."/>
        </authorList>
    </citation>
    <scope>NUCLEOTIDE SEQUENCE [LARGE SCALE GENOMIC DNA]</scope>
    <source>
        <strain evidence="3">DSM 26991</strain>
    </source>
</reference>